<keyword evidence="1" id="KW-0547">Nucleotide-binding</keyword>
<evidence type="ECO:0000256" key="1">
    <source>
        <dbReference type="ARBA" id="ARBA00022741"/>
    </source>
</evidence>
<dbReference type="Pfam" id="PF00271">
    <property type="entry name" value="Helicase_C"/>
    <property type="match status" value="1"/>
</dbReference>
<dbReference type="InterPro" id="IPR018973">
    <property type="entry name" value="MZB"/>
</dbReference>
<feature type="domain" description="Helicase C-terminal" evidence="4">
    <location>
        <begin position="972"/>
        <end position="1130"/>
    </location>
</feature>
<dbReference type="Proteomes" id="UP001597349">
    <property type="component" value="Unassembled WGS sequence"/>
</dbReference>
<dbReference type="SMART" id="SM00490">
    <property type="entry name" value="HELICc"/>
    <property type="match status" value="1"/>
</dbReference>
<reference evidence="6" key="1">
    <citation type="journal article" date="2019" name="Int. J. Syst. Evol. Microbiol.">
        <title>The Global Catalogue of Microorganisms (GCM) 10K type strain sequencing project: providing services to taxonomists for standard genome sequencing and annotation.</title>
        <authorList>
            <consortium name="The Broad Institute Genomics Platform"/>
            <consortium name="The Broad Institute Genome Sequencing Center for Infectious Disease"/>
            <person name="Wu L."/>
            <person name="Ma J."/>
        </authorList>
    </citation>
    <scope>NUCLEOTIDE SEQUENCE [LARGE SCALE GENOMIC DNA]</scope>
    <source>
        <strain evidence="6">CGMCC 1.16226</strain>
    </source>
</reference>
<dbReference type="Pfam" id="PF00270">
    <property type="entry name" value="DEAD"/>
    <property type="match status" value="1"/>
</dbReference>
<dbReference type="PANTHER" id="PTHR47957:SF3">
    <property type="entry name" value="ATP-DEPENDENT HELICASE HRQ1"/>
    <property type="match status" value="1"/>
</dbReference>
<evidence type="ECO:0000256" key="2">
    <source>
        <dbReference type="ARBA" id="ARBA00022840"/>
    </source>
</evidence>
<organism evidence="5 6">
    <name type="scientific">Mesorhizobium calcicola</name>
    <dbReference type="NCBI Taxonomy" id="1300310"/>
    <lineage>
        <taxon>Bacteria</taxon>
        <taxon>Pseudomonadati</taxon>
        <taxon>Pseudomonadota</taxon>
        <taxon>Alphaproteobacteria</taxon>
        <taxon>Hyphomicrobiales</taxon>
        <taxon>Phyllobacteriaceae</taxon>
        <taxon>Mesorhizobium</taxon>
    </lineage>
</organism>
<dbReference type="EMBL" id="JBHUGY010000019">
    <property type="protein sequence ID" value="MFD2053742.1"/>
    <property type="molecule type" value="Genomic_DNA"/>
</dbReference>
<protein>
    <submittedName>
        <fullName evidence="5">DEAD/DEAH box helicase</fullName>
    </submittedName>
</protein>
<gene>
    <name evidence="5" type="ORF">ACFSQT_11805</name>
</gene>
<dbReference type="InterPro" id="IPR014001">
    <property type="entry name" value="Helicase_ATP-bd"/>
</dbReference>
<keyword evidence="2" id="KW-0067">ATP-binding</keyword>
<evidence type="ECO:0000313" key="6">
    <source>
        <dbReference type="Proteomes" id="UP001597349"/>
    </source>
</evidence>
<dbReference type="InterPro" id="IPR027417">
    <property type="entry name" value="P-loop_NTPase"/>
</dbReference>
<dbReference type="PROSITE" id="PS51194">
    <property type="entry name" value="HELICASE_CTER"/>
    <property type="match status" value="1"/>
</dbReference>
<dbReference type="SMART" id="SM00487">
    <property type="entry name" value="DEXDc"/>
    <property type="match status" value="1"/>
</dbReference>
<keyword evidence="6" id="KW-1185">Reference proteome</keyword>
<proteinExistence type="predicted"/>
<evidence type="ECO:0000259" key="4">
    <source>
        <dbReference type="PROSITE" id="PS51194"/>
    </source>
</evidence>
<dbReference type="InterPro" id="IPR011545">
    <property type="entry name" value="DEAD/DEAH_box_helicase_dom"/>
</dbReference>
<dbReference type="SUPFAM" id="SSF52540">
    <property type="entry name" value="P-loop containing nucleoside triphosphate hydrolases"/>
    <property type="match status" value="2"/>
</dbReference>
<sequence>MTIRPFETLSRLRQRMAEAVIAQSGLRHPALTAHLRETLPNPHHEGALIPPPVLEGAFPFVTADETLAALSGRLLDERTVAALAGDNSGEGYSFPQKRSPYKHQLEAWRVLGDPKPRSAIISAGTGSGKTECFFVPMLDSLYRRRARVSGVEAIMLYPLNALIASQQERLDAWTKPANGAIRYCLYNGNLREKLKANEQREALLRAPQNVPDRQALRRDPPPLLVTNLTMLEYMLVRPQDRPILEASRGRLKWIVLDEAHTLVGSAAAEVALLLRRVMEAFEVDPTTVRFVATSATIGEGADVEDKLRRFLANIGGIQLDQVTMITGHRRLPRRPGTGGVAPKVADLGTMSPQALFDALGSHNPVWSLVEGLKDRSVPAAEFERLAGAIGVNGETLAMALARAQNANGETLAPLRVHSFHRASPGLWSCTNPDCPAKMGEGWSAGRVLYEREETCPSCRMPVAELFTCNECGEAFMIAEEKGDRLTPPRNLPPSDEFLFEAIREVEDDGEDEAIEEVSALDMPSVRHCFSLQDAGLLPLFIDKATGRTADSGGEGRYRLTSHGDGTGPCPSCSARNKSGDKLYPFRFGAPFIIGNAAPMLLAAMPPADKVVVPLLPQTPPDLPASGRQLISFTDSRQGTARMAARLQIESERAFVRSFIYQAVQLKAAGDGETEKTIELRRNIVRVKEREGWQDDALFASLVAGWEKELAQQSGDGTISWPDLRASLADRIEMREWLPQVWGDRADIFKASGSSPASQLANALLLRELLRRPRMANTPETMGLARLVYPTVERIVDAPRGFLQRGATLEDWKAWLGSILVFAVRSPFAVAVSRDLLRWIARKGFPKKLSSPGLEPARRQQAWPRASTSAKIPQVVELLRLGLGLNPGSKEDRMEMNDWLEKAWNQLLPLFPANESGERALDFDLLQIAPLKNAFLCPVTRRIVDVAPFGLTPYARIARDRAEPIALPSCPVDGDEAIRRAFTENDTTVAELRARGLWTDLHDRIALFSPYARSAEHSAQLSPARLRRYEALFKVGKINFLNCSTTMEMGVDIGSVNGVMMTNVPPSIANYRQRVGRAGRRGQPLSLAFTFAKDRPLDREAFRDPAIYLKREIAAPRVALDSRPIVLRHVGAFFLGRFLEANSGNALKMAAGDFFGCPELPRAARAVKAERPVARFLDWLGLATTANDNEAPLHRLVRGTVLDGRRDLAELTTDAMAAVECEFADEWRALQEQLRGATEIGAAKSLELHLKRLCGEFLLSDLADRGFLPGHGFPNNIVSFELGGSLPDEDVADGRIGQRHGGPKRPLDIAIRDYAPGSETVVDGQVYRVGGVTLNWHRPSSEQGVREIQALRWAARCAHCGDSWTGAGSWPEQCRTCADAAIKVDDYLKPAGFLRDSHVETHADIDQVAFVRPEPPRISAGSARWEALTKPTAGRLRLNRRGTVYYHTKGPGSQPSGYGLCLYCGRMEPMKPGEMVCSGLDDHKPLRSPENFMEPCEGNEKPFTIKTGLHLGYEIHTDVLELQPAATPDVGAANALAIAMREALARHLGIEPDEMGYGIGASRNAMISTTLSIFLYDRAAGGAGYVVRAADDIRAILKSARAILDCPRKCAHACSSCVLVSDAPEKEEELDRKKAISFMDAHLCLPDMISPEDVFAQRADISGRPLAEIDEWLNGRGRSKLFFWAQLRDLAALEDWPPTSLFRRWAGNGRIVTLVLPRGTIDTLDASQLLYLRDYSSRHQIAIAEGDAVRFGNGGILFAYAMDGSTGHAWASRDEAIQLAAPDWGASHSLPVARAPLEFEPRLATVGPERLAPKSGAAVVILDRAFDGPISAFGEKMSKAIRKAAADCGVPAKERPIQVSYRDRFARSPLVLRLLVDTVSVLTGGETIPLSIETASDKDSGFSRHQVASDLTDNDILDAFAGAYGDRRNLDVKLAVGQPPHKRSLVLTFESGRKLIVDLDQGFGWLVYEGADRSFDAGAAPHVAASRIANLSGRLRRRHDHNSQMVVWRS</sequence>
<accession>A0ABW4WEA4</accession>
<dbReference type="Gene3D" id="3.40.50.300">
    <property type="entry name" value="P-loop containing nucleotide triphosphate hydrolases"/>
    <property type="match status" value="2"/>
</dbReference>
<dbReference type="RefSeq" id="WP_379018660.1">
    <property type="nucleotide sequence ID" value="NZ_JBHUGY010000019.1"/>
</dbReference>
<dbReference type="InterPro" id="IPR001650">
    <property type="entry name" value="Helicase_C-like"/>
</dbReference>
<evidence type="ECO:0000259" key="3">
    <source>
        <dbReference type="PROSITE" id="PS51192"/>
    </source>
</evidence>
<comment type="caution">
    <text evidence="5">The sequence shown here is derived from an EMBL/GenBank/DDBJ whole genome shotgun (WGS) entry which is preliminary data.</text>
</comment>
<feature type="domain" description="Helicase ATP-binding" evidence="3">
    <location>
        <begin position="110"/>
        <end position="315"/>
    </location>
</feature>
<keyword evidence="5" id="KW-0378">Hydrolase</keyword>
<dbReference type="PROSITE" id="PS51192">
    <property type="entry name" value="HELICASE_ATP_BIND_1"/>
    <property type="match status" value="1"/>
</dbReference>
<dbReference type="Pfam" id="PF09369">
    <property type="entry name" value="MZB"/>
    <property type="match status" value="1"/>
</dbReference>
<keyword evidence="5" id="KW-0347">Helicase</keyword>
<evidence type="ECO:0000313" key="5">
    <source>
        <dbReference type="EMBL" id="MFD2053742.1"/>
    </source>
</evidence>
<name>A0ABW4WEA4_9HYPH</name>
<dbReference type="GO" id="GO:0004386">
    <property type="term" value="F:helicase activity"/>
    <property type="evidence" value="ECO:0007669"/>
    <property type="project" value="UniProtKB-KW"/>
</dbReference>
<dbReference type="PANTHER" id="PTHR47957">
    <property type="entry name" value="ATP-DEPENDENT HELICASE HRQ1"/>
    <property type="match status" value="1"/>
</dbReference>